<sequence>MFGPTTPRSRPQPGHVYDVAVVGAGLAGTELTWRLARAGADVLLVSQALDHLGNLYQPTVDAALFPPESVFAQVARRLAPDADGAPLDGWHFHRVLKAELEATSGIHLLQSCVRGVTCTDAGFTLATWEGPSLHARTLVLAAGSFLRARLRLGAFEEEAGRLSEVAYDFLADDLTAQGVPLAEREDAAHSASGAPAYTVRYSTFTAGDLDGFAFTRWPGAFAVGRCTPGEHTYASVLTDAARLADHLTKERA</sequence>
<keyword evidence="5" id="KW-0520">NAD</keyword>
<dbReference type="GO" id="GO:0002098">
    <property type="term" value="P:tRNA wobble uridine modification"/>
    <property type="evidence" value="ECO:0007669"/>
    <property type="project" value="TreeGrafter"/>
</dbReference>
<keyword evidence="4" id="KW-0274">FAD</keyword>
<name>E8UBP8_DEIML</name>
<dbReference type="GO" id="GO:0050660">
    <property type="term" value="F:flavin adenine dinucleotide binding"/>
    <property type="evidence" value="ECO:0007669"/>
    <property type="project" value="InterPro"/>
</dbReference>
<evidence type="ECO:0000313" key="8">
    <source>
        <dbReference type="Proteomes" id="UP000008635"/>
    </source>
</evidence>
<evidence type="ECO:0000259" key="6">
    <source>
        <dbReference type="Pfam" id="PF01134"/>
    </source>
</evidence>
<evidence type="ECO:0000256" key="4">
    <source>
        <dbReference type="ARBA" id="ARBA00022827"/>
    </source>
</evidence>
<dbReference type="InterPro" id="IPR036188">
    <property type="entry name" value="FAD/NAD-bd_sf"/>
</dbReference>
<dbReference type="RefSeq" id="WP_013557991.1">
    <property type="nucleotide sequence ID" value="NC_014958.1"/>
</dbReference>
<dbReference type="Proteomes" id="UP000008635">
    <property type="component" value="Chromosome"/>
</dbReference>
<keyword evidence="8" id="KW-1185">Reference proteome</keyword>
<dbReference type="PANTHER" id="PTHR11806">
    <property type="entry name" value="GLUCOSE INHIBITED DIVISION PROTEIN A"/>
    <property type="match status" value="1"/>
</dbReference>
<dbReference type="Gene3D" id="3.50.50.60">
    <property type="entry name" value="FAD/NAD(P)-binding domain"/>
    <property type="match status" value="1"/>
</dbReference>
<evidence type="ECO:0000256" key="1">
    <source>
        <dbReference type="ARBA" id="ARBA00001974"/>
    </source>
</evidence>
<dbReference type="InterPro" id="IPR002218">
    <property type="entry name" value="MnmG-rel"/>
</dbReference>
<dbReference type="OrthoDB" id="60749at2"/>
<dbReference type="STRING" id="709986.Deima_2858"/>
<proteinExistence type="predicted"/>
<evidence type="ECO:0000256" key="5">
    <source>
        <dbReference type="ARBA" id="ARBA00023027"/>
    </source>
</evidence>
<dbReference type="SUPFAM" id="SSF51905">
    <property type="entry name" value="FAD/NAD(P)-binding domain"/>
    <property type="match status" value="1"/>
</dbReference>
<dbReference type="HOGENOM" id="CLU_1203683_0_0_0"/>
<dbReference type="PRINTS" id="PR00469">
    <property type="entry name" value="PNDRDTASEII"/>
</dbReference>
<dbReference type="eggNOG" id="COG0445">
    <property type="taxonomic scope" value="Bacteria"/>
</dbReference>
<organism evidence="7 8">
    <name type="scientific">Deinococcus maricopensis (strain DSM 21211 / LMG 22137 / NRRL B-23946 / LB-34)</name>
    <dbReference type="NCBI Taxonomy" id="709986"/>
    <lineage>
        <taxon>Bacteria</taxon>
        <taxon>Thermotogati</taxon>
        <taxon>Deinococcota</taxon>
        <taxon>Deinococci</taxon>
        <taxon>Deinococcales</taxon>
        <taxon>Deinococcaceae</taxon>
        <taxon>Deinococcus</taxon>
    </lineage>
</organism>
<feature type="domain" description="MnmG N-terminal" evidence="6">
    <location>
        <begin position="87"/>
        <end position="187"/>
    </location>
</feature>
<dbReference type="AlphaFoldDB" id="E8UBP8"/>
<dbReference type="InterPro" id="IPR040131">
    <property type="entry name" value="MnmG_N"/>
</dbReference>
<dbReference type="EMBL" id="CP002454">
    <property type="protein sequence ID" value="ADV68487.1"/>
    <property type="molecule type" value="Genomic_DNA"/>
</dbReference>
<dbReference type="GO" id="GO:0005829">
    <property type="term" value="C:cytosol"/>
    <property type="evidence" value="ECO:0007669"/>
    <property type="project" value="TreeGrafter"/>
</dbReference>
<comment type="cofactor">
    <cofactor evidence="1">
        <name>FAD</name>
        <dbReference type="ChEBI" id="CHEBI:57692"/>
    </cofactor>
</comment>
<dbReference type="Pfam" id="PF01134">
    <property type="entry name" value="GIDA"/>
    <property type="match status" value="2"/>
</dbReference>
<feature type="domain" description="MnmG N-terminal" evidence="6">
    <location>
        <begin position="18"/>
        <end position="58"/>
    </location>
</feature>
<evidence type="ECO:0000256" key="2">
    <source>
        <dbReference type="ARBA" id="ARBA00022630"/>
    </source>
</evidence>
<gene>
    <name evidence="7" type="ordered locus">Deima_2858</name>
</gene>
<reference evidence="7 8" key="1">
    <citation type="journal article" date="2011" name="Stand. Genomic Sci.">
        <title>Complete genome sequence of Deinococcus maricopensis type strain (LB-34).</title>
        <authorList>
            <person name="Pukall R."/>
            <person name="Zeytun A."/>
            <person name="Lucas S."/>
            <person name="Lapidus A."/>
            <person name="Hammon N."/>
            <person name="Deshpande S."/>
            <person name="Nolan M."/>
            <person name="Cheng J.F."/>
            <person name="Pitluck S."/>
            <person name="Liolios K."/>
            <person name="Pagani I."/>
            <person name="Mikhailova N."/>
            <person name="Ivanova N."/>
            <person name="Mavromatis K."/>
            <person name="Pati A."/>
            <person name="Tapia R."/>
            <person name="Han C."/>
            <person name="Goodwin L."/>
            <person name="Chen A."/>
            <person name="Palaniappan K."/>
            <person name="Land M."/>
            <person name="Hauser L."/>
            <person name="Chang Y.J."/>
            <person name="Jeffries C.D."/>
            <person name="Brambilla E.M."/>
            <person name="Rohde M."/>
            <person name="Goker M."/>
            <person name="Detter J.C."/>
            <person name="Woyke T."/>
            <person name="Bristow J."/>
            <person name="Eisen J.A."/>
            <person name="Markowitz V."/>
            <person name="Hugenholtz P."/>
            <person name="Kyrpides N.C."/>
            <person name="Klenk H.P."/>
        </authorList>
    </citation>
    <scope>NUCLEOTIDE SEQUENCE [LARGE SCALE GENOMIC DNA]</scope>
    <source>
        <strain evidence="8">DSM 21211 / LMG 22137 / NRRL B-23946 / LB-34</strain>
    </source>
</reference>
<protein>
    <submittedName>
        <fullName evidence="7">Glucose-inhibited division protein A</fullName>
    </submittedName>
</protein>
<keyword evidence="3" id="KW-0819">tRNA processing</keyword>
<accession>E8UBP8</accession>
<dbReference type="GO" id="GO:0030488">
    <property type="term" value="P:tRNA methylation"/>
    <property type="evidence" value="ECO:0007669"/>
    <property type="project" value="TreeGrafter"/>
</dbReference>
<reference evidence="8" key="2">
    <citation type="submission" date="2011-01" db="EMBL/GenBank/DDBJ databases">
        <title>The complete genome of Deinococcus maricopensis DSM 21211.</title>
        <authorList>
            <consortium name="US DOE Joint Genome Institute (JGI-PGF)"/>
            <person name="Lucas S."/>
            <person name="Copeland A."/>
            <person name="Lapidus A."/>
            <person name="Goodwin L."/>
            <person name="Pitluck S."/>
            <person name="Kyrpides N."/>
            <person name="Mavromatis K."/>
            <person name="Pagani I."/>
            <person name="Ivanova N."/>
            <person name="Ovchinnikova G."/>
            <person name="Zeytun A."/>
            <person name="Detter J.C."/>
            <person name="Han C."/>
            <person name="Land M."/>
            <person name="Hauser L."/>
            <person name="Markowitz V."/>
            <person name="Cheng J.-F."/>
            <person name="Hugenholtz P."/>
            <person name="Woyke T."/>
            <person name="Wu D."/>
            <person name="Pukall R."/>
            <person name="Gehrich-Schroeter G."/>
            <person name="Brambilla E."/>
            <person name="Klenk H.-P."/>
            <person name="Eisen J.A."/>
        </authorList>
    </citation>
    <scope>NUCLEOTIDE SEQUENCE [LARGE SCALE GENOMIC DNA]</scope>
    <source>
        <strain evidence="8">DSM 21211 / LMG 22137 / NRRL B-23946 / LB-34</strain>
    </source>
</reference>
<evidence type="ECO:0000256" key="3">
    <source>
        <dbReference type="ARBA" id="ARBA00022694"/>
    </source>
</evidence>
<keyword evidence="2" id="KW-0285">Flavoprotein</keyword>
<evidence type="ECO:0000313" key="7">
    <source>
        <dbReference type="EMBL" id="ADV68487.1"/>
    </source>
</evidence>
<dbReference type="KEGG" id="dmr:Deima_2858"/>
<dbReference type="PANTHER" id="PTHR11806:SF2">
    <property type="entry name" value="METHYLENETETRAHYDROFOLATE--TRNA-(URACIL-5-)-METHYLTRANSFERASE TRMFO"/>
    <property type="match status" value="1"/>
</dbReference>